<dbReference type="InterPro" id="IPR039426">
    <property type="entry name" value="TonB-dep_rcpt-like"/>
</dbReference>
<keyword evidence="7" id="KW-0798">TonB box</keyword>
<dbReference type="InterPro" id="IPR008969">
    <property type="entry name" value="CarboxyPept-like_regulatory"/>
</dbReference>
<keyword evidence="5 6" id="KW-0998">Cell outer membrane</keyword>
<dbReference type="SUPFAM" id="SSF49464">
    <property type="entry name" value="Carboxypeptidase regulatory domain-like"/>
    <property type="match status" value="1"/>
</dbReference>
<dbReference type="OrthoDB" id="9768177at2"/>
<dbReference type="EMBL" id="WRXO01000001">
    <property type="protein sequence ID" value="MVT39541.1"/>
    <property type="molecule type" value="Genomic_DNA"/>
</dbReference>
<keyword evidence="6" id="KW-0812">Transmembrane</keyword>
<dbReference type="InterPro" id="IPR011662">
    <property type="entry name" value="Secretin/TonB_short_N"/>
</dbReference>
<dbReference type="NCBIfam" id="TIGR04056">
    <property type="entry name" value="OMP_RagA_SusC"/>
    <property type="match status" value="1"/>
</dbReference>
<dbReference type="Pfam" id="PF00593">
    <property type="entry name" value="TonB_dep_Rec_b-barrel"/>
    <property type="match status" value="1"/>
</dbReference>
<sequence length="1119" mass="121398">MKLTTFLLLAVCLQISAKGVSQQISISEKKVPIRKILREVSRQAGVSIIYDETLLAGARPVTIDVKNASVKEVLDLCLSNLPLSYSIDGSRIIVQRLAEDRKAAADTTITITGRITDEGGGALPGATVRIKGGVSGTVTDVAGKYSIRVAGTGVELVFSAVGYTTLTRVVNDRIINVKLEISQTALTETVVVGYGVQKKSVVTGAISSVKASDLESQPVTRLEQALQGRTSGVTIASSSGQPGSGSSVRVRGITTFNNNDPLWVIDGVVVDNGGIGYLNQYDIESIEVLKDAASQAIYGARAAAGVILVTTKKGKAGKLTVSYNGYYGTSEPARKLKLLDATQYATLRNEASVAGGGGIVYADPKSYGKGTDWQAQIFNNSAMRQNHEVSVSGGNDKSTFYSSFGYLKQDGIVATDISKYQRVNLRLNSTHKLSQYVTFGENVGYAYDKALGVGNTNSEFGGPLSSAINLDPITPVVVTDPAVAAAAPYNNAGIRRDANGNPYGISSAVGQEITNPLAYISTRLGNYNWSHNIVGNAYLEIAPVKGLKLRSTIGSKIAFWGGESYTPISYLNSSTISSRTSFNRSTNQGYNWNLENIVSYTKGFRKHNFTLLLGQGAYMDNRTKAINVTFNDVPADNFDDASLNFKVASDKRVSDGSEGADHRISSLFGRIDYNYDEKYLFEGIMRRDGSSRFGANNKYGVFPSFSMGWVASREKFFPQTDIVSFLKIRGGYGVVGNDNIGDFAYLSTIGSGRNYAFGNSGSYQIGYSPNAPSNPDLKWESTSQTNVGFEATVYRDFIVAFDWFKKTTKDILQNPRIPAYVGAISNPAANVANMDNTGVELELGYHKTLGDVTLSLNGNVSYLKNKVTNLGRGVSYLSGGQNFQSTSYPITRTALNQPLNSFFGWKTKGIFQTQSDIDNYTNKAGQKIQPNAVPGDFRWEDTNGDGQITETDRQFIGNPTPSWTYGFTANAGYKGFDVVVFIQGAAGNKIFQGLRRLDIQNANWQTKALGRWTGAGSTNDYPRLTIDDKNRNFTNPSDFYLEDGSYCRIKSLQLGYTISNTLTKKVGVDRFRVYLMSENLLTFTKYTGYDPEIGGGVFSIDRGIYPQARSFMLGVNASF</sequence>
<dbReference type="GO" id="GO:0009279">
    <property type="term" value="C:cell outer membrane"/>
    <property type="evidence" value="ECO:0007669"/>
    <property type="project" value="UniProtKB-SubCell"/>
</dbReference>
<dbReference type="SMART" id="SM00965">
    <property type="entry name" value="STN"/>
    <property type="match status" value="1"/>
</dbReference>
<gene>
    <name evidence="9" type="ORF">GO495_02995</name>
</gene>
<dbReference type="RefSeq" id="WP_157298207.1">
    <property type="nucleotide sequence ID" value="NZ_BAAAZB010000005.1"/>
</dbReference>
<evidence type="ECO:0000259" key="8">
    <source>
        <dbReference type="SMART" id="SM00965"/>
    </source>
</evidence>
<keyword evidence="10" id="KW-1185">Reference proteome</keyword>
<keyword evidence="4 6" id="KW-0472">Membrane</keyword>
<evidence type="ECO:0000313" key="10">
    <source>
        <dbReference type="Proteomes" id="UP000468388"/>
    </source>
</evidence>
<dbReference type="InterPro" id="IPR023997">
    <property type="entry name" value="TonB-dep_OMP_SusC/RagA_CS"/>
</dbReference>
<dbReference type="Pfam" id="PF07715">
    <property type="entry name" value="Plug"/>
    <property type="match status" value="1"/>
</dbReference>
<proteinExistence type="inferred from homology"/>
<dbReference type="InterPro" id="IPR012910">
    <property type="entry name" value="Plug_dom"/>
</dbReference>
<comment type="similarity">
    <text evidence="6 7">Belongs to the TonB-dependent receptor family.</text>
</comment>
<dbReference type="Gene3D" id="2.170.130.10">
    <property type="entry name" value="TonB-dependent receptor, plug domain"/>
    <property type="match status" value="1"/>
</dbReference>
<evidence type="ECO:0000256" key="5">
    <source>
        <dbReference type="ARBA" id="ARBA00023237"/>
    </source>
</evidence>
<keyword evidence="2" id="KW-0406">Ion transport</keyword>
<dbReference type="Pfam" id="PF07660">
    <property type="entry name" value="STN"/>
    <property type="match status" value="1"/>
</dbReference>
<dbReference type="Gene3D" id="2.60.40.1120">
    <property type="entry name" value="Carboxypeptidase-like, regulatory domain"/>
    <property type="match status" value="1"/>
</dbReference>
<evidence type="ECO:0000256" key="2">
    <source>
        <dbReference type="ARBA" id="ARBA00022496"/>
    </source>
</evidence>
<keyword evidence="6" id="KW-1134">Transmembrane beta strand</keyword>
<protein>
    <submittedName>
        <fullName evidence="9">SusC/RagA family TonB-linked outer membrane protein</fullName>
    </submittedName>
</protein>
<dbReference type="InterPro" id="IPR000531">
    <property type="entry name" value="Beta-barrel_TonB"/>
</dbReference>
<dbReference type="AlphaFoldDB" id="A0A6N8J4B7"/>
<evidence type="ECO:0000256" key="7">
    <source>
        <dbReference type="RuleBase" id="RU003357"/>
    </source>
</evidence>
<dbReference type="GO" id="GO:0006826">
    <property type="term" value="P:iron ion transport"/>
    <property type="evidence" value="ECO:0007669"/>
    <property type="project" value="UniProtKB-KW"/>
</dbReference>
<comment type="caution">
    <text evidence="9">The sequence shown here is derived from an EMBL/GenBank/DDBJ whole genome shotgun (WGS) entry which is preliminary data.</text>
</comment>
<accession>A0A6N8J4B7</accession>
<dbReference type="InterPro" id="IPR037066">
    <property type="entry name" value="Plug_dom_sf"/>
</dbReference>
<dbReference type="PROSITE" id="PS52016">
    <property type="entry name" value="TONB_DEPENDENT_REC_3"/>
    <property type="match status" value="1"/>
</dbReference>
<evidence type="ECO:0000256" key="1">
    <source>
        <dbReference type="ARBA" id="ARBA00022448"/>
    </source>
</evidence>
<keyword evidence="3" id="KW-0408">Iron</keyword>
<dbReference type="Pfam" id="PF13715">
    <property type="entry name" value="CarbopepD_reg_2"/>
    <property type="match status" value="1"/>
</dbReference>
<reference evidence="9 10" key="1">
    <citation type="submission" date="2019-12" db="EMBL/GenBank/DDBJ databases">
        <title>The draft genomic sequence of strain Chitinophaga oryziterrae JCM 16595.</title>
        <authorList>
            <person name="Zhang X."/>
        </authorList>
    </citation>
    <scope>NUCLEOTIDE SEQUENCE [LARGE SCALE GENOMIC DNA]</scope>
    <source>
        <strain evidence="9 10">JCM 16595</strain>
    </source>
</reference>
<dbReference type="Gene3D" id="3.55.50.30">
    <property type="match status" value="1"/>
</dbReference>
<dbReference type="NCBIfam" id="TIGR04057">
    <property type="entry name" value="SusC_RagA_signa"/>
    <property type="match status" value="1"/>
</dbReference>
<keyword evidence="1 6" id="KW-0813">Transport</keyword>
<organism evidence="9 10">
    <name type="scientific">Chitinophaga oryziterrae</name>
    <dbReference type="NCBI Taxonomy" id="1031224"/>
    <lineage>
        <taxon>Bacteria</taxon>
        <taxon>Pseudomonadati</taxon>
        <taxon>Bacteroidota</taxon>
        <taxon>Chitinophagia</taxon>
        <taxon>Chitinophagales</taxon>
        <taxon>Chitinophagaceae</taxon>
        <taxon>Chitinophaga</taxon>
    </lineage>
</organism>
<feature type="domain" description="Secretin/TonB short N-terminal" evidence="8">
    <location>
        <begin position="46"/>
        <end position="97"/>
    </location>
</feature>
<dbReference type="SUPFAM" id="SSF56935">
    <property type="entry name" value="Porins"/>
    <property type="match status" value="1"/>
</dbReference>
<evidence type="ECO:0000256" key="4">
    <source>
        <dbReference type="ARBA" id="ARBA00023136"/>
    </source>
</evidence>
<dbReference type="Proteomes" id="UP000468388">
    <property type="component" value="Unassembled WGS sequence"/>
</dbReference>
<comment type="subcellular location">
    <subcellularLocation>
        <location evidence="6">Cell outer membrane</location>
        <topology evidence="6">Multi-pass membrane protein</topology>
    </subcellularLocation>
</comment>
<dbReference type="InterPro" id="IPR023996">
    <property type="entry name" value="TonB-dep_OMP_SusC/RagA"/>
</dbReference>
<name>A0A6N8J4B7_9BACT</name>
<evidence type="ECO:0000256" key="6">
    <source>
        <dbReference type="PROSITE-ProRule" id="PRU01360"/>
    </source>
</evidence>
<keyword evidence="2" id="KW-0410">Iron transport</keyword>
<evidence type="ECO:0000256" key="3">
    <source>
        <dbReference type="ARBA" id="ARBA00023004"/>
    </source>
</evidence>
<evidence type="ECO:0000313" key="9">
    <source>
        <dbReference type="EMBL" id="MVT39541.1"/>
    </source>
</evidence>